<dbReference type="Proteomes" id="UP000070352">
    <property type="component" value="Unassembled WGS sequence"/>
</dbReference>
<reference evidence="1 2" key="1">
    <citation type="submission" date="2016-02" db="EMBL/GenBank/DDBJ databases">
        <title>Draft Genome for Tepidibacillus decaturensis nov. sp. Strain Z9, an Anaerobic, Moderately Thermophilic and Heterotrophic Bacterium from Deep Subsurface of the Illinois Basin, USA.</title>
        <authorList>
            <person name="Dong Y."/>
            <person name="Chang J.Y."/>
            <person name="Sanford R."/>
            <person name="Fouke B.W."/>
        </authorList>
    </citation>
    <scope>NUCLEOTIDE SEQUENCE [LARGE SCALE GENOMIC DNA]</scope>
    <source>
        <strain evidence="1 2">Z9</strain>
    </source>
</reference>
<sequence length="84" mass="9930">MDTNQKLSFKIELQRNFNVVDQLSDFRIREMKINTPNINIIEELCHVLGGNYKENKIISNTWVIEFVKSEMDQLNEVVFNFPPV</sequence>
<organism evidence="1 2">
    <name type="scientific">Tepidibacillus decaturensis</name>
    <dbReference type="NCBI Taxonomy" id="1413211"/>
    <lineage>
        <taxon>Bacteria</taxon>
        <taxon>Bacillati</taxon>
        <taxon>Bacillota</taxon>
        <taxon>Bacilli</taxon>
        <taxon>Bacillales</taxon>
        <taxon>Bacillaceae</taxon>
        <taxon>Tepidibacillus</taxon>
    </lineage>
</organism>
<dbReference type="EMBL" id="LSKU01000001">
    <property type="protein sequence ID" value="KXG44111.1"/>
    <property type="molecule type" value="Genomic_DNA"/>
</dbReference>
<accession>A0A135L592</accession>
<name>A0A135L592_9BACI</name>
<keyword evidence="2" id="KW-1185">Reference proteome</keyword>
<dbReference type="STRING" id="1413211.U473_08930"/>
<evidence type="ECO:0000313" key="1">
    <source>
        <dbReference type="EMBL" id="KXG44111.1"/>
    </source>
</evidence>
<evidence type="ECO:0000313" key="2">
    <source>
        <dbReference type="Proteomes" id="UP000070352"/>
    </source>
</evidence>
<proteinExistence type="predicted"/>
<gene>
    <name evidence="1" type="ORF">U473_08930</name>
</gene>
<comment type="caution">
    <text evidence="1">The sequence shown here is derived from an EMBL/GenBank/DDBJ whole genome shotgun (WGS) entry which is preliminary data.</text>
</comment>
<protein>
    <submittedName>
        <fullName evidence="1">Uncharacterized protein</fullName>
    </submittedName>
</protein>
<dbReference type="AlphaFoldDB" id="A0A135L592"/>